<sequence length="104" mass="11423">MSLGCLACNAMEGSTHSFRIEETFQRSLSTRSEEGGACLTGCFARRPAHHHTSVEPSNPQGARVTPISDADCAPRLTRCYAVRRDCTFFRDWSVNQVETATLVG</sequence>
<keyword evidence="2" id="KW-1185">Reference proteome</keyword>
<reference evidence="1" key="1">
    <citation type="submission" date="2020-06" db="EMBL/GenBank/DDBJ databases">
        <title>WGS assembly of Ceratodon purpureus strain R40.</title>
        <authorList>
            <person name="Carey S.B."/>
            <person name="Jenkins J."/>
            <person name="Shu S."/>
            <person name="Lovell J.T."/>
            <person name="Sreedasyam A."/>
            <person name="Maumus F."/>
            <person name="Tiley G.P."/>
            <person name="Fernandez-Pozo N."/>
            <person name="Barry K."/>
            <person name="Chen C."/>
            <person name="Wang M."/>
            <person name="Lipzen A."/>
            <person name="Daum C."/>
            <person name="Saski C.A."/>
            <person name="Payton A.C."/>
            <person name="Mcbreen J.C."/>
            <person name="Conrad R.E."/>
            <person name="Kollar L.M."/>
            <person name="Olsson S."/>
            <person name="Huttunen S."/>
            <person name="Landis J.B."/>
            <person name="Wickett N.J."/>
            <person name="Johnson M.G."/>
            <person name="Rensing S.A."/>
            <person name="Grimwood J."/>
            <person name="Schmutz J."/>
            <person name="Mcdaniel S.F."/>
        </authorList>
    </citation>
    <scope>NUCLEOTIDE SEQUENCE</scope>
    <source>
        <strain evidence="1">R40</strain>
    </source>
</reference>
<dbReference type="PANTHER" id="PTHR36002">
    <property type="entry name" value="PYRD"/>
    <property type="match status" value="1"/>
</dbReference>
<name>A0A8T0GTE1_CERPU</name>
<gene>
    <name evidence="1" type="ORF">KC19_9G185100</name>
</gene>
<proteinExistence type="predicted"/>
<dbReference type="EMBL" id="CM026430">
    <property type="protein sequence ID" value="KAG0562946.1"/>
    <property type="molecule type" value="Genomic_DNA"/>
</dbReference>
<protein>
    <submittedName>
        <fullName evidence="1">Uncharacterized protein</fullName>
    </submittedName>
</protein>
<evidence type="ECO:0000313" key="1">
    <source>
        <dbReference type="EMBL" id="KAG0562946.1"/>
    </source>
</evidence>
<dbReference type="AlphaFoldDB" id="A0A8T0GTE1"/>
<organism evidence="1 2">
    <name type="scientific">Ceratodon purpureus</name>
    <name type="common">Fire moss</name>
    <name type="synonym">Dicranum purpureum</name>
    <dbReference type="NCBI Taxonomy" id="3225"/>
    <lineage>
        <taxon>Eukaryota</taxon>
        <taxon>Viridiplantae</taxon>
        <taxon>Streptophyta</taxon>
        <taxon>Embryophyta</taxon>
        <taxon>Bryophyta</taxon>
        <taxon>Bryophytina</taxon>
        <taxon>Bryopsida</taxon>
        <taxon>Dicranidae</taxon>
        <taxon>Pseudoditrichales</taxon>
        <taxon>Ditrichaceae</taxon>
        <taxon>Ceratodon</taxon>
    </lineage>
</organism>
<evidence type="ECO:0000313" key="2">
    <source>
        <dbReference type="Proteomes" id="UP000822688"/>
    </source>
</evidence>
<comment type="caution">
    <text evidence="1">The sequence shown here is derived from an EMBL/GenBank/DDBJ whole genome shotgun (WGS) entry which is preliminary data.</text>
</comment>
<accession>A0A8T0GTE1</accession>
<dbReference type="PANTHER" id="PTHR36002:SF1">
    <property type="entry name" value="PYRD"/>
    <property type="match status" value="1"/>
</dbReference>
<dbReference type="Proteomes" id="UP000822688">
    <property type="component" value="Chromosome 9"/>
</dbReference>
<dbReference type="OrthoDB" id="1971206at2759"/>